<name>A0AAD3NFU1_LATJO</name>
<evidence type="ECO:0000313" key="4">
    <source>
        <dbReference type="Proteomes" id="UP001279410"/>
    </source>
</evidence>
<dbReference type="PROSITE" id="PS50835">
    <property type="entry name" value="IG_LIKE"/>
    <property type="match status" value="1"/>
</dbReference>
<dbReference type="AlphaFoldDB" id="A0AAD3NFU1"/>
<evidence type="ECO:0000256" key="1">
    <source>
        <dbReference type="SAM" id="MobiDB-lite"/>
    </source>
</evidence>
<dbReference type="Proteomes" id="UP001279410">
    <property type="component" value="Unassembled WGS sequence"/>
</dbReference>
<dbReference type="EMBL" id="BRZM01000938">
    <property type="protein sequence ID" value="GLD72253.1"/>
    <property type="molecule type" value="Genomic_DNA"/>
</dbReference>
<keyword evidence="4" id="KW-1185">Reference proteome</keyword>
<accession>A0AAD3NFU1</accession>
<protein>
    <submittedName>
        <fullName evidence="3">Roundabout homolog 2-like protein</fullName>
    </submittedName>
</protein>
<reference evidence="3" key="1">
    <citation type="submission" date="2022-08" db="EMBL/GenBank/DDBJ databases">
        <title>Genome sequencing of akame (Lates japonicus).</title>
        <authorList>
            <person name="Hashiguchi Y."/>
            <person name="Takahashi H."/>
        </authorList>
    </citation>
    <scope>NUCLEOTIDE SEQUENCE</scope>
    <source>
        <strain evidence="3">Kochi</strain>
    </source>
</reference>
<evidence type="ECO:0000259" key="2">
    <source>
        <dbReference type="PROSITE" id="PS50835"/>
    </source>
</evidence>
<proteinExistence type="predicted"/>
<feature type="domain" description="Ig-like" evidence="2">
    <location>
        <begin position="20"/>
        <end position="97"/>
    </location>
</feature>
<organism evidence="3 4">
    <name type="scientific">Lates japonicus</name>
    <name type="common">Japanese lates</name>
    <dbReference type="NCBI Taxonomy" id="270547"/>
    <lineage>
        <taxon>Eukaryota</taxon>
        <taxon>Metazoa</taxon>
        <taxon>Chordata</taxon>
        <taxon>Craniata</taxon>
        <taxon>Vertebrata</taxon>
        <taxon>Euteleostomi</taxon>
        <taxon>Actinopterygii</taxon>
        <taxon>Neopterygii</taxon>
        <taxon>Teleostei</taxon>
        <taxon>Neoteleostei</taxon>
        <taxon>Acanthomorphata</taxon>
        <taxon>Carangaria</taxon>
        <taxon>Carangaria incertae sedis</taxon>
        <taxon>Centropomidae</taxon>
        <taxon>Lates</taxon>
    </lineage>
</organism>
<sequence length="97" mass="11182">MLAGPRSRAPHNHHRQAVSPSMLRDDFRQNPTDVVVAGEPAILGVFLRGHPEPTIYWKDKKRPTFLRAINQVVLEEETVEFRCQVQRGPPTMQLEER</sequence>
<feature type="region of interest" description="Disordered" evidence="1">
    <location>
        <begin position="1"/>
        <end position="25"/>
    </location>
</feature>
<comment type="caution">
    <text evidence="3">The sequence shown here is derived from an EMBL/GenBank/DDBJ whole genome shotgun (WGS) entry which is preliminary data.</text>
</comment>
<gene>
    <name evidence="3" type="ORF">AKAME5_002357700</name>
</gene>
<dbReference type="InterPro" id="IPR007110">
    <property type="entry name" value="Ig-like_dom"/>
</dbReference>
<evidence type="ECO:0000313" key="3">
    <source>
        <dbReference type="EMBL" id="GLD72253.1"/>
    </source>
</evidence>